<feature type="signal peptide" evidence="2">
    <location>
        <begin position="1"/>
        <end position="22"/>
    </location>
</feature>
<evidence type="ECO:0000313" key="3">
    <source>
        <dbReference type="EMBL" id="NYZ64435.1"/>
    </source>
</evidence>
<comment type="caution">
    <text evidence="3">The sequence shown here is derived from an EMBL/GenBank/DDBJ whole genome shotgun (WGS) entry which is preliminary data.</text>
</comment>
<keyword evidence="4" id="KW-1185">Reference proteome</keyword>
<dbReference type="Proteomes" id="UP000569732">
    <property type="component" value="Unassembled WGS sequence"/>
</dbReference>
<name>A0A853I5E1_9GAMM</name>
<protein>
    <recommendedName>
        <fullName evidence="5">VOC domain-containing protein</fullName>
    </recommendedName>
</protein>
<gene>
    <name evidence="3" type="ORF">H0A36_00355</name>
</gene>
<evidence type="ECO:0000313" key="4">
    <source>
        <dbReference type="Proteomes" id="UP000569732"/>
    </source>
</evidence>
<evidence type="ECO:0000256" key="2">
    <source>
        <dbReference type="SAM" id="SignalP"/>
    </source>
</evidence>
<reference evidence="3 4" key="1">
    <citation type="submission" date="2020-07" db="EMBL/GenBank/DDBJ databases">
        <title>Endozoicomonas sp. nov., isolated from sediment.</title>
        <authorList>
            <person name="Gu T."/>
        </authorList>
    </citation>
    <scope>NUCLEOTIDE SEQUENCE [LARGE SCALE GENOMIC DNA]</scope>
    <source>
        <strain evidence="3 4">SM1973</strain>
    </source>
</reference>
<feature type="chain" id="PRO_5033068211" description="VOC domain-containing protein" evidence="2">
    <location>
        <begin position="23"/>
        <end position="194"/>
    </location>
</feature>
<feature type="region of interest" description="Disordered" evidence="1">
    <location>
        <begin position="174"/>
        <end position="194"/>
    </location>
</feature>
<accession>A0A853I5E1</accession>
<keyword evidence="2" id="KW-0732">Signal</keyword>
<sequence length="194" mass="22105">MKRIATTCLAATLTLTSLSSNGQTQIQQPTVWKMTYSVLDSQQAADFCVDMLGMEKIKIPDSTLAKGRSWVRFPDSGLELHFVDAQSRYGYDKTKEYYQFIDELDQDMTIFTTFMDNHGAILVDDLNPYLKKLTANNVPFLGPVRRADGVYQLYIEIPGHTYLELDSKKQPNKVYPTTTWDKVPFSPETKKNPS</sequence>
<proteinExistence type="predicted"/>
<evidence type="ECO:0008006" key="5">
    <source>
        <dbReference type="Google" id="ProtNLM"/>
    </source>
</evidence>
<dbReference type="EMBL" id="JACCKB010000001">
    <property type="protein sequence ID" value="NYZ64435.1"/>
    <property type="molecule type" value="Genomic_DNA"/>
</dbReference>
<evidence type="ECO:0000256" key="1">
    <source>
        <dbReference type="SAM" id="MobiDB-lite"/>
    </source>
</evidence>
<dbReference type="RefSeq" id="WP_180566472.1">
    <property type="nucleotide sequence ID" value="NZ_JACCKB010000001.1"/>
</dbReference>
<organism evidence="3 4">
    <name type="scientific">Spartinivicinus marinus</name>
    <dbReference type="NCBI Taxonomy" id="2994442"/>
    <lineage>
        <taxon>Bacteria</taxon>
        <taxon>Pseudomonadati</taxon>
        <taxon>Pseudomonadota</taxon>
        <taxon>Gammaproteobacteria</taxon>
        <taxon>Oceanospirillales</taxon>
        <taxon>Zooshikellaceae</taxon>
        <taxon>Spartinivicinus</taxon>
    </lineage>
</organism>
<dbReference type="InterPro" id="IPR029068">
    <property type="entry name" value="Glyas_Bleomycin-R_OHBP_Dase"/>
</dbReference>
<dbReference type="Gene3D" id="3.10.180.10">
    <property type="entry name" value="2,3-Dihydroxybiphenyl 1,2-Dioxygenase, domain 1"/>
    <property type="match status" value="1"/>
</dbReference>
<dbReference type="AlphaFoldDB" id="A0A853I5E1"/>
<dbReference type="SUPFAM" id="SSF54593">
    <property type="entry name" value="Glyoxalase/Bleomycin resistance protein/Dihydroxybiphenyl dioxygenase"/>
    <property type="match status" value="1"/>
</dbReference>